<gene>
    <name evidence="1" type="ORF">GSONMT00012098001</name>
</gene>
<dbReference type="STRING" id="8022.A0A060ZH62"/>
<evidence type="ECO:0000313" key="1">
    <source>
        <dbReference type="EMBL" id="CDR00914.1"/>
    </source>
</evidence>
<dbReference type="Proteomes" id="UP000193380">
    <property type="component" value="Unassembled WGS sequence"/>
</dbReference>
<proteinExistence type="predicted"/>
<name>A0A060ZH62_ONCMY</name>
<reference evidence="1" key="1">
    <citation type="journal article" date="2014" name="Nat. Commun.">
        <title>The rainbow trout genome provides novel insights into evolution after whole-genome duplication in vertebrates.</title>
        <authorList>
            <person name="Berthelot C."/>
            <person name="Brunet F."/>
            <person name="Chalopin D."/>
            <person name="Juanchich A."/>
            <person name="Bernard M."/>
            <person name="Noel B."/>
            <person name="Bento P."/>
            <person name="Da Silva C."/>
            <person name="Labadie K."/>
            <person name="Alberti A."/>
            <person name="Aury J.M."/>
            <person name="Louis A."/>
            <person name="Dehais P."/>
            <person name="Bardou P."/>
            <person name="Montfort J."/>
            <person name="Klopp C."/>
            <person name="Cabau C."/>
            <person name="Gaspin C."/>
            <person name="Thorgaard G.H."/>
            <person name="Boussaha M."/>
            <person name="Quillet E."/>
            <person name="Guyomard R."/>
            <person name="Galiana D."/>
            <person name="Bobe J."/>
            <person name="Volff J.N."/>
            <person name="Genet C."/>
            <person name="Wincker P."/>
            <person name="Jaillon O."/>
            <person name="Roest Crollius H."/>
            <person name="Guiguen Y."/>
        </authorList>
    </citation>
    <scope>NUCLEOTIDE SEQUENCE [LARGE SCALE GENOMIC DNA]</scope>
</reference>
<sequence length="63" mass="6891">MATNGVVHAVGAIIKPLPPKVDREQADAPVSSMRTDSRIGVKNDDLFQKVRKSLSSRTMSRVQ</sequence>
<dbReference type="EMBL" id="FR962483">
    <property type="protein sequence ID" value="CDR00914.1"/>
    <property type="molecule type" value="Genomic_DNA"/>
</dbReference>
<organism evidence="1 2">
    <name type="scientific">Oncorhynchus mykiss</name>
    <name type="common">Rainbow trout</name>
    <name type="synonym">Salmo gairdneri</name>
    <dbReference type="NCBI Taxonomy" id="8022"/>
    <lineage>
        <taxon>Eukaryota</taxon>
        <taxon>Metazoa</taxon>
        <taxon>Chordata</taxon>
        <taxon>Craniata</taxon>
        <taxon>Vertebrata</taxon>
        <taxon>Euteleostomi</taxon>
        <taxon>Actinopterygii</taxon>
        <taxon>Neopterygii</taxon>
        <taxon>Teleostei</taxon>
        <taxon>Protacanthopterygii</taxon>
        <taxon>Salmoniformes</taxon>
        <taxon>Salmonidae</taxon>
        <taxon>Salmoninae</taxon>
        <taxon>Oncorhynchus</taxon>
    </lineage>
</organism>
<dbReference type="PaxDb" id="8022-A0A060ZH62"/>
<evidence type="ECO:0000313" key="2">
    <source>
        <dbReference type="Proteomes" id="UP000193380"/>
    </source>
</evidence>
<accession>A0A060ZH62</accession>
<protein>
    <recommendedName>
        <fullName evidence="3">FAS1 domain-containing protein</fullName>
    </recommendedName>
</protein>
<dbReference type="AlphaFoldDB" id="A0A060ZH62"/>
<evidence type="ECO:0008006" key="3">
    <source>
        <dbReference type="Google" id="ProtNLM"/>
    </source>
</evidence>
<reference evidence="1" key="2">
    <citation type="submission" date="2014-03" db="EMBL/GenBank/DDBJ databases">
        <authorList>
            <person name="Genoscope - CEA"/>
        </authorList>
    </citation>
    <scope>NUCLEOTIDE SEQUENCE</scope>
</reference>